<dbReference type="GO" id="GO:0016491">
    <property type="term" value="F:oxidoreductase activity"/>
    <property type="evidence" value="ECO:0007669"/>
    <property type="project" value="UniProtKB-KW"/>
</dbReference>
<accession>A0A9W6LP34</accession>
<dbReference type="EMBL" id="BSDY01000009">
    <property type="protein sequence ID" value="GLI56555.1"/>
    <property type="molecule type" value="Genomic_DNA"/>
</dbReference>
<dbReference type="Pfam" id="PF00881">
    <property type="entry name" value="Nitroreductase"/>
    <property type="match status" value="2"/>
</dbReference>
<keyword evidence="2" id="KW-0560">Oxidoreductase</keyword>
<comment type="caution">
    <text evidence="4">The sequence shown here is derived from an EMBL/GenBank/DDBJ whole genome shotgun (WGS) entry which is preliminary data.</text>
</comment>
<dbReference type="Gene3D" id="3.40.109.10">
    <property type="entry name" value="NADH Oxidase"/>
    <property type="match status" value="1"/>
</dbReference>
<evidence type="ECO:0000313" key="4">
    <source>
        <dbReference type="EMBL" id="GLI56555.1"/>
    </source>
</evidence>
<gene>
    <name evidence="4" type="ORF">PM10SUCC1_20690</name>
</gene>
<sequence>MDTLMGRRSIRKYQDKTVEGEKVRTILAAGRMAPSGKNKKPWEFIVAEDRDTMLKLSQVKPKGGLFVKDAPMGIVVVGDEEKSDTWVEDCSIASTFMQLEAHNQGLGSCWVQFRGRFTPEGGDAEVRVREILGIEEGRRVLCVITLGYPNEVKPPYKEEDYY</sequence>
<dbReference type="InterPro" id="IPR000415">
    <property type="entry name" value="Nitroreductase-like"/>
</dbReference>
<dbReference type="PANTHER" id="PTHR43673">
    <property type="entry name" value="NAD(P)H NITROREDUCTASE YDGI-RELATED"/>
    <property type="match status" value="1"/>
</dbReference>
<organism evidence="4 5">
    <name type="scientific">Propionigenium maris DSM 9537</name>
    <dbReference type="NCBI Taxonomy" id="1123000"/>
    <lineage>
        <taxon>Bacteria</taxon>
        <taxon>Fusobacteriati</taxon>
        <taxon>Fusobacteriota</taxon>
        <taxon>Fusobacteriia</taxon>
        <taxon>Fusobacteriales</taxon>
        <taxon>Fusobacteriaceae</taxon>
        <taxon>Propionigenium</taxon>
    </lineage>
</organism>
<keyword evidence="5" id="KW-1185">Reference proteome</keyword>
<evidence type="ECO:0000256" key="1">
    <source>
        <dbReference type="ARBA" id="ARBA00007118"/>
    </source>
</evidence>
<evidence type="ECO:0000259" key="3">
    <source>
        <dbReference type="Pfam" id="PF00881"/>
    </source>
</evidence>
<dbReference type="AlphaFoldDB" id="A0A9W6LP34"/>
<comment type="similarity">
    <text evidence="1">Belongs to the nitroreductase family.</text>
</comment>
<proteinExistence type="inferred from homology"/>
<protein>
    <submittedName>
        <fullName evidence="4">Nitroreductase</fullName>
    </submittedName>
</protein>
<name>A0A9W6LP34_9FUSO</name>
<dbReference type="Proteomes" id="UP001144471">
    <property type="component" value="Unassembled WGS sequence"/>
</dbReference>
<evidence type="ECO:0000313" key="5">
    <source>
        <dbReference type="Proteomes" id="UP001144471"/>
    </source>
</evidence>
<dbReference type="PANTHER" id="PTHR43673:SF10">
    <property type="entry name" value="NADH DEHYDROGENASE_NAD(P)H NITROREDUCTASE XCC3605-RELATED"/>
    <property type="match status" value="1"/>
</dbReference>
<dbReference type="InterPro" id="IPR029479">
    <property type="entry name" value="Nitroreductase"/>
</dbReference>
<feature type="domain" description="Nitroreductase" evidence="3">
    <location>
        <begin position="5"/>
        <end position="57"/>
    </location>
</feature>
<evidence type="ECO:0000256" key="2">
    <source>
        <dbReference type="ARBA" id="ARBA00023002"/>
    </source>
</evidence>
<dbReference type="CDD" id="cd02151">
    <property type="entry name" value="nitroreductase"/>
    <property type="match status" value="1"/>
</dbReference>
<reference evidence="4" key="1">
    <citation type="submission" date="2022-12" db="EMBL/GenBank/DDBJ databases">
        <title>Reference genome sequencing for broad-spectrum identification of bacterial and archaeal isolates by mass spectrometry.</title>
        <authorList>
            <person name="Sekiguchi Y."/>
            <person name="Tourlousse D.M."/>
        </authorList>
    </citation>
    <scope>NUCLEOTIDE SEQUENCE</scope>
    <source>
        <strain evidence="4">10succ1</strain>
    </source>
</reference>
<feature type="domain" description="Nitroreductase" evidence="3">
    <location>
        <begin position="66"/>
        <end position="148"/>
    </location>
</feature>
<dbReference type="SUPFAM" id="SSF55469">
    <property type="entry name" value="FMN-dependent nitroreductase-like"/>
    <property type="match status" value="1"/>
</dbReference>